<dbReference type="InterPro" id="IPR036047">
    <property type="entry name" value="F-box-like_dom_sf"/>
</dbReference>
<feature type="domain" description="F-box" evidence="1">
    <location>
        <begin position="5"/>
        <end position="39"/>
    </location>
</feature>
<sequence>MSTFKLPPELLPTIFRFVDSTQQMAQCRLVSKSWNNFAEPAMFEKPFVIKTANAAWSLYQHLYHKPSNGKKIKCFAFFNSKNCDILTALQLELLQYVLNPNLEVVRLLFATDDNDLFFNKVRKIAQNPLYKFKKLKVFQSIQFYDPAYQSTLIDFKETIQQVRIKPSDNRFVNWLHRFKSLTVLEVDMSSSNVEQLNTALSECHSLQEIKVVRGMPTVSRTTRQLCSWAKRNVSTVKSVKKISFSGIYPSSEVIELLTIKYPQIEGAYVSLLYEVCDRQAYCEFIDRVINAFGRLAPTIYQLKSTAGLTSVLEQIRVCGQRHSNLTITESLLPDSPRLLLQIARVKAM</sequence>
<dbReference type="Gene3D" id="1.20.1280.50">
    <property type="match status" value="1"/>
</dbReference>
<protein>
    <recommendedName>
        <fullName evidence="1">F-box domain-containing protein</fullName>
    </recommendedName>
</protein>
<dbReference type="InterPro" id="IPR001810">
    <property type="entry name" value="F-box_dom"/>
</dbReference>
<reference evidence="2 3" key="1">
    <citation type="submission" date="2014-09" db="EMBL/GenBank/DDBJ databases">
        <authorList>
            <person name="Ellenberger Sabrina"/>
        </authorList>
    </citation>
    <scope>NUCLEOTIDE SEQUENCE [LARGE SCALE GENOMIC DNA]</scope>
    <source>
        <strain evidence="2 3">CBS 412.66</strain>
    </source>
</reference>
<dbReference type="Pfam" id="PF12937">
    <property type="entry name" value="F-box-like"/>
    <property type="match status" value="1"/>
</dbReference>
<evidence type="ECO:0000259" key="1">
    <source>
        <dbReference type="Pfam" id="PF12937"/>
    </source>
</evidence>
<accession>A0A0B7NHP5</accession>
<dbReference type="OrthoDB" id="2218526at2759"/>
<dbReference type="Proteomes" id="UP000054107">
    <property type="component" value="Unassembled WGS sequence"/>
</dbReference>
<keyword evidence="3" id="KW-1185">Reference proteome</keyword>
<proteinExistence type="predicted"/>
<evidence type="ECO:0000313" key="2">
    <source>
        <dbReference type="EMBL" id="CEP18091.1"/>
    </source>
</evidence>
<organism evidence="2 3">
    <name type="scientific">Parasitella parasitica</name>
    <dbReference type="NCBI Taxonomy" id="35722"/>
    <lineage>
        <taxon>Eukaryota</taxon>
        <taxon>Fungi</taxon>
        <taxon>Fungi incertae sedis</taxon>
        <taxon>Mucoromycota</taxon>
        <taxon>Mucoromycotina</taxon>
        <taxon>Mucoromycetes</taxon>
        <taxon>Mucorales</taxon>
        <taxon>Mucorineae</taxon>
        <taxon>Mucoraceae</taxon>
        <taxon>Parasitella</taxon>
    </lineage>
</organism>
<gene>
    <name evidence="2" type="primary">PARPA_12391.1 scaffold 44939</name>
</gene>
<dbReference type="AlphaFoldDB" id="A0A0B7NHP5"/>
<evidence type="ECO:0000313" key="3">
    <source>
        <dbReference type="Proteomes" id="UP000054107"/>
    </source>
</evidence>
<dbReference type="EMBL" id="LN733737">
    <property type="protein sequence ID" value="CEP18091.1"/>
    <property type="molecule type" value="Genomic_DNA"/>
</dbReference>
<dbReference type="SUPFAM" id="SSF81383">
    <property type="entry name" value="F-box domain"/>
    <property type="match status" value="1"/>
</dbReference>
<name>A0A0B7NHP5_9FUNG</name>